<evidence type="ECO:0000256" key="2">
    <source>
        <dbReference type="ARBA" id="ARBA00022679"/>
    </source>
</evidence>
<gene>
    <name evidence="6" type="ORF">SCHPADRAFT_907794</name>
</gene>
<sequence length="472" mass="51879">MTVSKLRRFAEEILRCVDILEEDCLSRGVEVPDINDHQSYDNDFQRSKDNVLDAVNSIVASALALVHSVQSPIQSMRAVASGHIISASLRCAAELNITDLIRTGDSKGTHVDALAGKCKVEAGQLSQILRLLSAQGIYREISPDVFANNRLSIVLDRGLSSSDLVAVSQSHDKLYKTPQSATSALFCHLMDEAAKASSYLFEAVSDHATSTNKVYAISRAFNTDKSFWEIFELPGQENRLRRFGLAMEGVARTEPRDVVLKGYDWQSIAKGGQVVDVGGGVGTVSMRLASAYPEMNIVIQDRQSVVEDGLKRWADVNPLAIETGKVKLQPHDFFQPQPIQSPDVFFMKSIIHDWPDDDALTILRHLRDAAGPNTKLFTMDKVVPYTCDTPDANIEGVEMTGPAAGKAKSGLGNVLPYISSVLMIALLNGQERTLQHTVSLYRKAGWVIYKVYQSETQGQFGSQLQARPIEIP</sequence>
<dbReference type="InterPro" id="IPR029063">
    <property type="entry name" value="SAM-dependent_MTases_sf"/>
</dbReference>
<dbReference type="PROSITE" id="PS51683">
    <property type="entry name" value="SAM_OMT_II"/>
    <property type="match status" value="1"/>
</dbReference>
<dbReference type="InterPro" id="IPR036390">
    <property type="entry name" value="WH_DNA-bd_sf"/>
</dbReference>
<dbReference type="GO" id="GO:0008171">
    <property type="term" value="F:O-methyltransferase activity"/>
    <property type="evidence" value="ECO:0007669"/>
    <property type="project" value="InterPro"/>
</dbReference>
<dbReference type="GO" id="GO:0046983">
    <property type="term" value="F:protein dimerization activity"/>
    <property type="evidence" value="ECO:0007669"/>
    <property type="project" value="InterPro"/>
</dbReference>
<dbReference type="AlphaFoldDB" id="A0A0H2RC42"/>
<evidence type="ECO:0000259" key="5">
    <source>
        <dbReference type="Pfam" id="PF08100"/>
    </source>
</evidence>
<evidence type="ECO:0000256" key="3">
    <source>
        <dbReference type="ARBA" id="ARBA00022691"/>
    </source>
</evidence>
<keyword evidence="7" id="KW-1185">Reference proteome</keyword>
<accession>A0A0H2RC42</accession>
<dbReference type="Pfam" id="PF00891">
    <property type="entry name" value="Methyltransf_2"/>
    <property type="match status" value="1"/>
</dbReference>
<keyword evidence="1 6" id="KW-0489">Methyltransferase</keyword>
<dbReference type="InterPro" id="IPR016461">
    <property type="entry name" value="COMT-like"/>
</dbReference>
<keyword evidence="3" id="KW-0949">S-adenosyl-L-methionine</keyword>
<feature type="domain" description="O-methyltransferase C-terminal" evidence="4">
    <location>
        <begin position="230"/>
        <end position="446"/>
    </location>
</feature>
<dbReference type="Gene3D" id="3.40.50.150">
    <property type="entry name" value="Vaccinia Virus protein VP39"/>
    <property type="match status" value="1"/>
</dbReference>
<evidence type="ECO:0000313" key="7">
    <source>
        <dbReference type="Proteomes" id="UP000053477"/>
    </source>
</evidence>
<dbReference type="Pfam" id="PF08100">
    <property type="entry name" value="Dimerisation"/>
    <property type="match status" value="1"/>
</dbReference>
<proteinExistence type="predicted"/>
<dbReference type="EMBL" id="KQ086057">
    <property type="protein sequence ID" value="KLO09400.1"/>
    <property type="molecule type" value="Genomic_DNA"/>
</dbReference>
<dbReference type="PANTHER" id="PTHR43712">
    <property type="entry name" value="PUTATIVE (AFU_ORTHOLOGUE AFUA_4G14580)-RELATED"/>
    <property type="match status" value="1"/>
</dbReference>
<evidence type="ECO:0000313" key="6">
    <source>
        <dbReference type="EMBL" id="KLO09400.1"/>
    </source>
</evidence>
<dbReference type="Proteomes" id="UP000053477">
    <property type="component" value="Unassembled WGS sequence"/>
</dbReference>
<dbReference type="InParanoid" id="A0A0H2RC42"/>
<reference evidence="6 7" key="1">
    <citation type="submission" date="2015-04" db="EMBL/GenBank/DDBJ databases">
        <title>Complete genome sequence of Schizopora paradoxa KUC8140, a cosmopolitan wood degrader in East Asia.</title>
        <authorList>
            <consortium name="DOE Joint Genome Institute"/>
            <person name="Min B."/>
            <person name="Park H."/>
            <person name="Jang Y."/>
            <person name="Kim J.-J."/>
            <person name="Kim K.H."/>
            <person name="Pangilinan J."/>
            <person name="Lipzen A."/>
            <person name="Riley R."/>
            <person name="Grigoriev I.V."/>
            <person name="Spatafora J.W."/>
            <person name="Choi I.-G."/>
        </authorList>
    </citation>
    <scope>NUCLEOTIDE SEQUENCE [LARGE SCALE GENOMIC DNA]</scope>
    <source>
        <strain evidence="6 7">KUC8140</strain>
    </source>
</reference>
<evidence type="ECO:0000256" key="1">
    <source>
        <dbReference type="ARBA" id="ARBA00022603"/>
    </source>
</evidence>
<dbReference type="InterPro" id="IPR012967">
    <property type="entry name" value="COMT_dimerisation"/>
</dbReference>
<dbReference type="STRING" id="27342.A0A0H2RC42"/>
<dbReference type="InterPro" id="IPR001077">
    <property type="entry name" value="COMT_C"/>
</dbReference>
<evidence type="ECO:0000259" key="4">
    <source>
        <dbReference type="Pfam" id="PF00891"/>
    </source>
</evidence>
<name>A0A0H2RC42_9AGAM</name>
<dbReference type="OrthoDB" id="2410195at2759"/>
<dbReference type="SUPFAM" id="SSF46785">
    <property type="entry name" value="Winged helix' DNA-binding domain"/>
    <property type="match status" value="1"/>
</dbReference>
<organism evidence="6 7">
    <name type="scientific">Schizopora paradoxa</name>
    <dbReference type="NCBI Taxonomy" id="27342"/>
    <lineage>
        <taxon>Eukaryota</taxon>
        <taxon>Fungi</taxon>
        <taxon>Dikarya</taxon>
        <taxon>Basidiomycota</taxon>
        <taxon>Agaricomycotina</taxon>
        <taxon>Agaricomycetes</taxon>
        <taxon>Hymenochaetales</taxon>
        <taxon>Schizoporaceae</taxon>
        <taxon>Schizopora</taxon>
    </lineage>
</organism>
<dbReference type="PANTHER" id="PTHR43712:SF2">
    <property type="entry name" value="O-METHYLTRANSFERASE CICE"/>
    <property type="match status" value="1"/>
</dbReference>
<feature type="domain" description="O-methyltransferase dimerisation" evidence="5">
    <location>
        <begin position="80"/>
        <end position="153"/>
    </location>
</feature>
<dbReference type="Gene3D" id="1.10.10.10">
    <property type="entry name" value="Winged helix-like DNA-binding domain superfamily/Winged helix DNA-binding domain"/>
    <property type="match status" value="1"/>
</dbReference>
<keyword evidence="2 6" id="KW-0808">Transferase</keyword>
<dbReference type="InterPro" id="IPR036388">
    <property type="entry name" value="WH-like_DNA-bd_sf"/>
</dbReference>
<dbReference type="GO" id="GO:0032259">
    <property type="term" value="P:methylation"/>
    <property type="evidence" value="ECO:0007669"/>
    <property type="project" value="UniProtKB-KW"/>
</dbReference>
<protein>
    <submittedName>
        <fullName evidence="6">S-adenosyl-L-methionine-dependent methyltransferase</fullName>
    </submittedName>
</protein>
<dbReference type="SUPFAM" id="SSF53335">
    <property type="entry name" value="S-adenosyl-L-methionine-dependent methyltransferases"/>
    <property type="match status" value="1"/>
</dbReference>